<gene>
    <name evidence="2" type="ORF">TR69_WS6001000983</name>
</gene>
<dbReference type="SUPFAM" id="SSF109604">
    <property type="entry name" value="HD-domain/PDEase-like"/>
    <property type="match status" value="1"/>
</dbReference>
<proteinExistence type="predicted"/>
<dbReference type="Gene3D" id="1.10.3210.10">
    <property type="entry name" value="Hypothetical protein af1432"/>
    <property type="match status" value="1"/>
</dbReference>
<comment type="caution">
    <text evidence="2">The sequence shown here is derived from an EMBL/GenBank/DDBJ whole genome shotgun (WGS) entry which is preliminary data.</text>
</comment>
<evidence type="ECO:0000313" key="2">
    <source>
        <dbReference type="EMBL" id="KXK26959.1"/>
    </source>
</evidence>
<dbReference type="AlphaFoldDB" id="A0A136LZ79"/>
<dbReference type="InterPro" id="IPR006674">
    <property type="entry name" value="HD_domain"/>
</dbReference>
<sequence>MYIDLQHRSPLWSNTKSIFPYYTSLMIPTREQAHSILENWVENINLRKHMYCVEAAMRAYAEKYGEDADKWGIAGLLHDADWEKYPDEHPAQIVAKLSAEGVDEELVHAIASHGNNSEQYGERFAERSTLIDRALFACDELCGFIVACSLVRPSGIDDLAPKSAKKKLKDKAFAAQVSRDDIYQGAEELGVDLTEHIQFVIDAIRGVKDRVFA</sequence>
<dbReference type="STRING" id="1617426.TR69_WS6001000983"/>
<name>A0A136LZ79_9BACT</name>
<dbReference type="Pfam" id="PF01966">
    <property type="entry name" value="HD"/>
    <property type="match status" value="1"/>
</dbReference>
<evidence type="ECO:0000259" key="1">
    <source>
        <dbReference type="Pfam" id="PF01966"/>
    </source>
</evidence>
<dbReference type="PANTHER" id="PTHR38659">
    <property type="entry name" value="METAL-DEPENDENT PHOSPHOHYDROLASE"/>
    <property type="match status" value="1"/>
</dbReference>
<organism evidence="2 3">
    <name type="scientific">candidate division WS6 bacterium OLB20</name>
    <dbReference type="NCBI Taxonomy" id="1617426"/>
    <lineage>
        <taxon>Bacteria</taxon>
        <taxon>Candidatus Dojkabacteria</taxon>
    </lineage>
</organism>
<reference evidence="2 3" key="1">
    <citation type="submission" date="2015-02" db="EMBL/GenBank/DDBJ databases">
        <title>Improved understanding of the partial-nitritation anammox process through 23 genomes representing the majority of the microbial community.</title>
        <authorList>
            <person name="Speth D.R."/>
            <person name="In T Zandt M."/>
            <person name="Guerrero Cruz S."/>
            <person name="Jetten M.S."/>
            <person name="Dutilh B.E."/>
        </authorList>
    </citation>
    <scope>NUCLEOTIDE SEQUENCE [LARGE SCALE GENOMIC DNA]</scope>
    <source>
        <strain evidence="2">OLB20</strain>
    </source>
</reference>
<dbReference type="EMBL" id="JYNZ01000003">
    <property type="protein sequence ID" value="KXK26959.1"/>
    <property type="molecule type" value="Genomic_DNA"/>
</dbReference>
<feature type="domain" description="HD" evidence="1">
    <location>
        <begin position="48"/>
        <end position="140"/>
    </location>
</feature>
<protein>
    <recommendedName>
        <fullName evidence="1">HD domain-containing protein</fullName>
    </recommendedName>
</protein>
<accession>A0A136LZ79</accession>
<evidence type="ECO:0000313" key="3">
    <source>
        <dbReference type="Proteomes" id="UP000070457"/>
    </source>
</evidence>
<dbReference type="PANTHER" id="PTHR38659:SF2">
    <property type="entry name" value="HDIG DOMAIN PROTEIN"/>
    <property type="match status" value="1"/>
</dbReference>
<dbReference type="Proteomes" id="UP000070457">
    <property type="component" value="Unassembled WGS sequence"/>
</dbReference>